<accession>A0A969PUJ7</accession>
<gene>
    <name evidence="1" type="primary">tnpB</name>
    <name evidence="1" type="ORF">HCN83_17670</name>
</gene>
<dbReference type="EMBL" id="JAATHJ010000058">
    <property type="protein sequence ID" value="NJP39404.1"/>
    <property type="molecule type" value="Genomic_DNA"/>
</dbReference>
<organism evidence="1 2">
    <name type="scientific">Alkalicoccus luteus</name>
    <dbReference type="NCBI Taxonomy" id="1237094"/>
    <lineage>
        <taxon>Bacteria</taxon>
        <taxon>Bacillati</taxon>
        <taxon>Bacillota</taxon>
        <taxon>Bacilli</taxon>
        <taxon>Bacillales</taxon>
        <taxon>Bacillaceae</taxon>
        <taxon>Alkalicoccus</taxon>
    </lineage>
</organism>
<reference evidence="1 2" key="1">
    <citation type="submission" date="2020-03" db="EMBL/GenBank/DDBJ databases">
        <title>Assessment of the enzymatic potential of alkaline-tolerant lipase obtained from Bacillus luteus H11 (technogenic soil) for the bioremediation of saline soils contaminated with petroleum substances.</title>
        <authorList>
            <person name="Kalwasinska A."/>
        </authorList>
    </citation>
    <scope>NUCLEOTIDE SEQUENCE [LARGE SCALE GENOMIC DNA]</scope>
    <source>
        <strain evidence="1 2">H11</strain>
    </source>
</reference>
<dbReference type="RefSeq" id="WP_168009756.1">
    <property type="nucleotide sequence ID" value="NZ_JAATHJ010000058.1"/>
</dbReference>
<dbReference type="PANTHER" id="PTHR36455">
    <property type="match status" value="1"/>
</dbReference>
<dbReference type="PANTHER" id="PTHR36455:SF1">
    <property type="entry name" value="BLR8292 PROTEIN"/>
    <property type="match status" value="1"/>
</dbReference>
<dbReference type="Pfam" id="PF05717">
    <property type="entry name" value="TnpB_IS66"/>
    <property type="match status" value="1"/>
</dbReference>
<keyword evidence="2" id="KW-1185">Reference proteome</keyword>
<proteinExistence type="predicted"/>
<protein>
    <submittedName>
        <fullName evidence="1">IS66 family insertion sequence element accessory protein TnpB</fullName>
    </submittedName>
</protein>
<comment type="caution">
    <text evidence="1">The sequence shown here is derived from an EMBL/GenBank/DDBJ whole genome shotgun (WGS) entry which is preliminary data.</text>
</comment>
<dbReference type="AlphaFoldDB" id="A0A969PUJ7"/>
<evidence type="ECO:0000313" key="1">
    <source>
        <dbReference type="EMBL" id="NJP39404.1"/>
    </source>
</evidence>
<dbReference type="Proteomes" id="UP000752012">
    <property type="component" value="Unassembled WGS sequence"/>
</dbReference>
<dbReference type="InterPro" id="IPR008878">
    <property type="entry name" value="Transposase_IS66_Orf2"/>
</dbReference>
<sequence length="115" mass="13341">MRANQRVFLAHGEIDMRLGIDGLAALVQERFQLDPCRSDLFVFCGRDKTRIKILHWDHNGFWLYYRRLETGRFPWPDGDEAVPSELTGRQLRWLLNGLRIEDGKVFAPPTGTSVI</sequence>
<evidence type="ECO:0000313" key="2">
    <source>
        <dbReference type="Proteomes" id="UP000752012"/>
    </source>
</evidence>
<name>A0A969PUJ7_9BACI</name>
<dbReference type="NCBIfam" id="NF033819">
    <property type="entry name" value="IS66_TnpB"/>
    <property type="match status" value="1"/>
</dbReference>